<keyword evidence="1" id="KW-0732">Signal</keyword>
<dbReference type="Gene3D" id="2.60.20.10">
    <property type="entry name" value="Crystallins"/>
    <property type="match status" value="1"/>
</dbReference>
<dbReference type="Proteomes" id="UP000660339">
    <property type="component" value="Unassembled WGS sequence"/>
</dbReference>
<dbReference type="AlphaFoldDB" id="A0A8J3PHV4"/>
<dbReference type="EMBL" id="BONJ01000039">
    <property type="protein sequence ID" value="GIG18271.1"/>
    <property type="molecule type" value="Genomic_DNA"/>
</dbReference>
<organism evidence="2 3">
    <name type="scientific">Catellatospora methionotrophica</name>
    <dbReference type="NCBI Taxonomy" id="121620"/>
    <lineage>
        <taxon>Bacteria</taxon>
        <taxon>Bacillati</taxon>
        <taxon>Actinomycetota</taxon>
        <taxon>Actinomycetes</taxon>
        <taxon>Micromonosporales</taxon>
        <taxon>Micromonosporaceae</taxon>
        <taxon>Catellatospora</taxon>
    </lineage>
</organism>
<evidence type="ECO:0000256" key="1">
    <source>
        <dbReference type="SAM" id="SignalP"/>
    </source>
</evidence>
<sequence length="186" mass="19601">MRKLHRAATVIAALAIVGLAAPTAPAAAAEPVNQHCVAQANVDNPQAVCFDTFTKALQFASGGVLYELPKGSSVSARVDALNAGFGVNVVRTVISIEYTGSNYTGSDLIWTGTSGNCSTPTGNVDYFASSMPAGWDNVISSFKTYANCWDKHHENTNFGGASVGYEPSRSYIGGAMDNRTSSHRWS</sequence>
<dbReference type="RefSeq" id="WP_166381061.1">
    <property type="nucleotide sequence ID" value="NZ_BAAATT010000019.1"/>
</dbReference>
<reference evidence="2" key="1">
    <citation type="submission" date="2021-01" db="EMBL/GenBank/DDBJ databases">
        <title>Whole genome shotgun sequence of Catellatospora methionotrophica NBRC 14553.</title>
        <authorList>
            <person name="Komaki H."/>
            <person name="Tamura T."/>
        </authorList>
    </citation>
    <scope>NUCLEOTIDE SEQUENCE</scope>
    <source>
        <strain evidence="2">NBRC 14553</strain>
    </source>
</reference>
<protein>
    <recommendedName>
        <fullName evidence="4">Peptidase inhibitor family I36</fullName>
    </recommendedName>
</protein>
<keyword evidence="3" id="KW-1185">Reference proteome</keyword>
<evidence type="ECO:0008006" key="4">
    <source>
        <dbReference type="Google" id="ProtNLM"/>
    </source>
</evidence>
<evidence type="ECO:0000313" key="3">
    <source>
        <dbReference type="Proteomes" id="UP000660339"/>
    </source>
</evidence>
<feature type="chain" id="PRO_5035181391" description="Peptidase inhibitor family I36" evidence="1">
    <location>
        <begin position="29"/>
        <end position="186"/>
    </location>
</feature>
<gene>
    <name evidence="2" type="ORF">Cme02nite_66030</name>
</gene>
<feature type="signal peptide" evidence="1">
    <location>
        <begin position="1"/>
        <end position="28"/>
    </location>
</feature>
<comment type="caution">
    <text evidence="2">The sequence shown here is derived from an EMBL/GenBank/DDBJ whole genome shotgun (WGS) entry which is preliminary data.</text>
</comment>
<proteinExistence type="predicted"/>
<name>A0A8J3PHV4_9ACTN</name>
<accession>A0A8J3PHV4</accession>
<evidence type="ECO:0000313" key="2">
    <source>
        <dbReference type="EMBL" id="GIG18271.1"/>
    </source>
</evidence>